<evidence type="ECO:0000313" key="1">
    <source>
        <dbReference type="EMBL" id="MFD2461883.1"/>
    </source>
</evidence>
<name>A0ABW5GM00_9PSEU</name>
<gene>
    <name evidence="1" type="ORF">ACFSYJ_24965</name>
</gene>
<dbReference type="RefSeq" id="WP_345390933.1">
    <property type="nucleotide sequence ID" value="NZ_BAABHG010000004.1"/>
</dbReference>
<dbReference type="EMBL" id="JBHUKU010000014">
    <property type="protein sequence ID" value="MFD2461883.1"/>
    <property type="molecule type" value="Genomic_DNA"/>
</dbReference>
<comment type="caution">
    <text evidence="1">The sequence shown here is derived from an EMBL/GenBank/DDBJ whole genome shotgun (WGS) entry which is preliminary data.</text>
</comment>
<accession>A0ABW5GM00</accession>
<protein>
    <submittedName>
        <fullName evidence="1">DUF2017 family protein</fullName>
    </submittedName>
</protein>
<keyword evidence="2" id="KW-1185">Reference proteome</keyword>
<dbReference type="Pfam" id="PF09438">
    <property type="entry name" value="DUF2017"/>
    <property type="match status" value="1"/>
</dbReference>
<proteinExistence type="predicted"/>
<sequence>MEDYIRVTGVGGGTVQLAMSENAADAVWHILAELDSVLAEARQDPPPRRLRLPDKRLFPDAYDSAAENAAFRERHGTRMREELGAALERVLEAWPEQPWLTLDSAAVRDWMVVLAHAQTSYLRKPRWRASVGTSKRDNDVKVAWLRTLQACVAAATLAPPGMPVVLDV</sequence>
<dbReference type="Proteomes" id="UP001597419">
    <property type="component" value="Unassembled WGS sequence"/>
</dbReference>
<dbReference type="InterPro" id="IPR018561">
    <property type="entry name" value="AosR"/>
</dbReference>
<reference evidence="2" key="1">
    <citation type="journal article" date="2019" name="Int. J. Syst. Evol. Microbiol.">
        <title>The Global Catalogue of Microorganisms (GCM) 10K type strain sequencing project: providing services to taxonomists for standard genome sequencing and annotation.</title>
        <authorList>
            <consortium name="The Broad Institute Genomics Platform"/>
            <consortium name="The Broad Institute Genome Sequencing Center for Infectious Disease"/>
            <person name="Wu L."/>
            <person name="Ma J."/>
        </authorList>
    </citation>
    <scope>NUCLEOTIDE SEQUENCE [LARGE SCALE GENOMIC DNA]</scope>
    <source>
        <strain evidence="2">CGMCC 4.7643</strain>
    </source>
</reference>
<organism evidence="1 2">
    <name type="scientific">Amycolatopsis samaneae</name>
    <dbReference type="NCBI Taxonomy" id="664691"/>
    <lineage>
        <taxon>Bacteria</taxon>
        <taxon>Bacillati</taxon>
        <taxon>Actinomycetota</taxon>
        <taxon>Actinomycetes</taxon>
        <taxon>Pseudonocardiales</taxon>
        <taxon>Pseudonocardiaceae</taxon>
        <taxon>Amycolatopsis</taxon>
    </lineage>
</organism>
<evidence type="ECO:0000313" key="2">
    <source>
        <dbReference type="Proteomes" id="UP001597419"/>
    </source>
</evidence>